<feature type="domain" description="Plastocyanin-like" evidence="8">
    <location>
        <begin position="210"/>
        <end position="368"/>
    </location>
</feature>
<dbReference type="SUPFAM" id="SSF49503">
    <property type="entry name" value="Cupredoxins"/>
    <property type="match status" value="3"/>
</dbReference>
<evidence type="ECO:0000259" key="8">
    <source>
        <dbReference type="Pfam" id="PF00394"/>
    </source>
</evidence>
<comment type="similarity">
    <text evidence="1">Belongs to the multicopper oxidase family.</text>
</comment>
<dbReference type="HOGENOM" id="CLU_006504_3_1_1"/>
<dbReference type="EMBL" id="AMCV02000064">
    <property type="protein sequence ID" value="TDZ13619.1"/>
    <property type="molecule type" value="Genomic_DNA"/>
</dbReference>
<sequence length="594" mass="65717">MVVLKDLAKNTLKWLFSVQAALKQEKTNGKCVLGTPNAPKLPGFLNNNPLPNGFPWGPLTADGTNYYKQWPNTGVTRKYDFTVSRGVIAPDGYERKVLLVNGAYPGPTIESNWGDWIEVTVHNNITDVPEGTALHWHGFRQQNTQWEDGVPSVSQCPIAPGKTYTYRFQATLYGTSWYHSHYSSQYAGGLLGPMVVYGPNKASHDVDLGPVILSDWYHKQYYDIIKEILTVGGNGLTFSDNNLINGKGNFNCSTVAAGDNTKCTNNAGISKFKFQTGKTHRLRLINSGAEGTQRFSIDGHTLTVIANDFVEVEPYDTKVVTLGIGQRTDILVKANVGNSKSAFWMRSNLTSCSLANQPLALAAIYYDQADQNQAPTSSAWNVPDPGTCTNDDLALTKPLMKLKPSTPAVTKTMEIKVFRNDSGIIQWSLDGEDFRGDFNNPTLLQANKGNLTFDADWNVDDFANNGSIRVIVTNNSPAAHPMHLHGYNMYILAEGDGLTWDGTITNPENPQRRDVQQVRAGGHLVMQFDSSENPGTWPFHCHIAWHSSAGLFAQFLVQSDKVRRFQIPAKVQQTCKEWSEYTSRNIPDVIDSGL</sequence>
<evidence type="ECO:0000256" key="1">
    <source>
        <dbReference type="ARBA" id="ARBA00010609"/>
    </source>
</evidence>
<dbReference type="InterPro" id="IPR002355">
    <property type="entry name" value="Cu_oxidase_Cu_BS"/>
</dbReference>
<dbReference type="AlphaFoldDB" id="N4V8A2"/>
<dbReference type="PANTHER" id="PTHR11709">
    <property type="entry name" value="MULTI-COPPER OXIDASE"/>
    <property type="match status" value="1"/>
</dbReference>
<keyword evidence="4" id="KW-0677">Repeat</keyword>
<dbReference type="CDD" id="cd13854">
    <property type="entry name" value="CuRO_1_MaLCC_like"/>
    <property type="match status" value="1"/>
</dbReference>
<dbReference type="Pfam" id="PF00394">
    <property type="entry name" value="Cu-oxidase"/>
    <property type="match status" value="1"/>
</dbReference>
<proteinExistence type="inferred from homology"/>
<keyword evidence="7" id="KW-0325">Glycoprotein</keyword>
<dbReference type="PROSITE" id="PS00080">
    <property type="entry name" value="MULTICOPPER_OXIDASE2"/>
    <property type="match status" value="1"/>
</dbReference>
<evidence type="ECO:0000259" key="10">
    <source>
        <dbReference type="Pfam" id="PF07732"/>
    </source>
</evidence>
<evidence type="ECO:0000256" key="2">
    <source>
        <dbReference type="ARBA" id="ARBA00022723"/>
    </source>
</evidence>
<dbReference type="PANTHER" id="PTHR11709:SF145">
    <property type="entry name" value="LCC1"/>
    <property type="match status" value="1"/>
</dbReference>
<dbReference type="FunFam" id="2.60.40.420:FF:000038">
    <property type="entry name" value="Extracellular dihydrogeodin oxidase/laccase"/>
    <property type="match status" value="1"/>
</dbReference>
<feature type="domain" description="Plastocyanin-like" evidence="10">
    <location>
        <begin position="83"/>
        <end position="200"/>
    </location>
</feature>
<dbReference type="Pfam" id="PF07731">
    <property type="entry name" value="Cu-oxidase_2"/>
    <property type="match status" value="1"/>
</dbReference>
<accession>N4V8A2</accession>
<evidence type="ECO:0000256" key="5">
    <source>
        <dbReference type="ARBA" id="ARBA00023002"/>
    </source>
</evidence>
<keyword evidence="3" id="KW-0732">Signal</keyword>
<dbReference type="Pfam" id="PF07732">
    <property type="entry name" value="Cu-oxidase_3"/>
    <property type="match status" value="1"/>
</dbReference>
<gene>
    <name evidence="11" type="primary">ptaK-1</name>
    <name evidence="11" type="ORF">Cob_v013199</name>
</gene>
<name>N4V8A2_COLOR</name>
<dbReference type="InterPro" id="IPR011707">
    <property type="entry name" value="Cu-oxidase-like_N"/>
</dbReference>
<dbReference type="GO" id="GO:0016491">
    <property type="term" value="F:oxidoreductase activity"/>
    <property type="evidence" value="ECO:0007669"/>
    <property type="project" value="UniProtKB-KW"/>
</dbReference>
<dbReference type="InterPro" id="IPR011706">
    <property type="entry name" value="Cu-oxidase_C"/>
</dbReference>
<dbReference type="eggNOG" id="KOG1263">
    <property type="taxonomic scope" value="Eukaryota"/>
</dbReference>
<evidence type="ECO:0000313" key="12">
    <source>
        <dbReference type="Proteomes" id="UP000014480"/>
    </source>
</evidence>
<keyword evidence="6" id="KW-0186">Copper</keyword>
<dbReference type="InterPro" id="IPR008972">
    <property type="entry name" value="Cupredoxin"/>
</dbReference>
<dbReference type="Proteomes" id="UP000014480">
    <property type="component" value="Unassembled WGS sequence"/>
</dbReference>
<dbReference type="CDD" id="cd13880">
    <property type="entry name" value="CuRO_2_MaLCC_like"/>
    <property type="match status" value="1"/>
</dbReference>
<keyword evidence="5" id="KW-0560">Oxidoreductase</keyword>
<keyword evidence="12" id="KW-1185">Reference proteome</keyword>
<protein>
    <submittedName>
        <fullName evidence="11">Oxidoreductase ptaK</fullName>
    </submittedName>
</protein>
<feature type="domain" description="Plastocyanin-like" evidence="9">
    <location>
        <begin position="443"/>
        <end position="559"/>
    </location>
</feature>
<evidence type="ECO:0000256" key="6">
    <source>
        <dbReference type="ARBA" id="ARBA00023008"/>
    </source>
</evidence>
<keyword evidence="2" id="KW-0479">Metal-binding</keyword>
<dbReference type="OrthoDB" id="2121828at2759"/>
<dbReference type="FunFam" id="2.60.40.420:FF:000021">
    <property type="entry name" value="Extracellular dihydrogeodin oxidase/laccase"/>
    <property type="match status" value="1"/>
</dbReference>
<organism evidence="11 12">
    <name type="scientific">Colletotrichum orbiculare (strain 104-T / ATCC 96160 / CBS 514.97 / LARS 414 / MAFF 240422)</name>
    <name type="common">Cucumber anthracnose fungus</name>
    <name type="synonym">Colletotrichum lagenarium</name>
    <dbReference type="NCBI Taxonomy" id="1213857"/>
    <lineage>
        <taxon>Eukaryota</taxon>
        <taxon>Fungi</taxon>
        <taxon>Dikarya</taxon>
        <taxon>Ascomycota</taxon>
        <taxon>Pezizomycotina</taxon>
        <taxon>Sordariomycetes</taxon>
        <taxon>Hypocreomycetidae</taxon>
        <taxon>Glomerellales</taxon>
        <taxon>Glomerellaceae</taxon>
        <taxon>Colletotrichum</taxon>
        <taxon>Colletotrichum orbiculare species complex</taxon>
    </lineage>
</organism>
<evidence type="ECO:0000259" key="9">
    <source>
        <dbReference type="Pfam" id="PF07731"/>
    </source>
</evidence>
<dbReference type="STRING" id="1213857.N4V8A2"/>
<evidence type="ECO:0000256" key="3">
    <source>
        <dbReference type="ARBA" id="ARBA00022729"/>
    </source>
</evidence>
<evidence type="ECO:0000313" key="11">
    <source>
        <dbReference type="EMBL" id="TDZ13619.1"/>
    </source>
</evidence>
<reference evidence="12" key="1">
    <citation type="journal article" date="2013" name="New Phytol.">
        <title>Comparative genomic and transcriptomic analyses reveal the hemibiotrophic stage shift of Colletotrichum fungi.</title>
        <authorList>
            <person name="Gan P."/>
            <person name="Ikeda K."/>
            <person name="Irieda H."/>
            <person name="Narusaka M."/>
            <person name="O'Connell R.J."/>
            <person name="Narusaka Y."/>
            <person name="Takano Y."/>
            <person name="Kubo Y."/>
            <person name="Shirasu K."/>
        </authorList>
    </citation>
    <scope>NUCLEOTIDE SEQUENCE [LARGE SCALE GENOMIC DNA]</scope>
    <source>
        <strain evidence="12">104-T / ATCC 96160 / CBS 514.97 / LARS 414 / MAFF 240422</strain>
    </source>
</reference>
<dbReference type="GO" id="GO:0005507">
    <property type="term" value="F:copper ion binding"/>
    <property type="evidence" value="ECO:0007669"/>
    <property type="project" value="InterPro"/>
</dbReference>
<comment type="caution">
    <text evidence="11">The sequence shown here is derived from an EMBL/GenBank/DDBJ whole genome shotgun (WGS) entry which is preliminary data.</text>
</comment>
<evidence type="ECO:0000256" key="4">
    <source>
        <dbReference type="ARBA" id="ARBA00022737"/>
    </source>
</evidence>
<evidence type="ECO:0000256" key="7">
    <source>
        <dbReference type="ARBA" id="ARBA00023180"/>
    </source>
</evidence>
<dbReference type="CDD" id="cd13901">
    <property type="entry name" value="CuRO_3_MaLCC_like"/>
    <property type="match status" value="1"/>
</dbReference>
<reference evidence="12" key="2">
    <citation type="journal article" date="2019" name="Mol. Plant Microbe Interact.">
        <title>Genome sequence resources for four phytopathogenic fungi from the Colletotrichum orbiculare species complex.</title>
        <authorList>
            <person name="Gan P."/>
            <person name="Tsushima A."/>
            <person name="Narusaka M."/>
            <person name="Narusaka Y."/>
            <person name="Takano Y."/>
            <person name="Kubo Y."/>
            <person name="Shirasu K."/>
        </authorList>
    </citation>
    <scope>GENOME REANNOTATION</scope>
    <source>
        <strain evidence="12">104-T / ATCC 96160 / CBS 514.97 / LARS 414 / MAFF 240422</strain>
    </source>
</reference>
<dbReference type="Gene3D" id="2.60.40.420">
    <property type="entry name" value="Cupredoxins - blue copper proteins"/>
    <property type="match status" value="3"/>
</dbReference>
<dbReference type="InterPro" id="IPR045087">
    <property type="entry name" value="Cu-oxidase_fam"/>
</dbReference>
<dbReference type="InterPro" id="IPR001117">
    <property type="entry name" value="Cu-oxidase_2nd"/>
</dbReference>